<name>A0A5C0SFJ1_CRATE</name>
<dbReference type="AlphaFoldDB" id="A0A5C0SFJ1"/>
<organism evidence="1 2">
    <name type="scientific">Crassaminicella thermophila</name>
    <dbReference type="NCBI Taxonomy" id="2599308"/>
    <lineage>
        <taxon>Bacteria</taxon>
        <taxon>Bacillati</taxon>
        <taxon>Bacillota</taxon>
        <taxon>Clostridia</taxon>
        <taxon>Eubacteriales</taxon>
        <taxon>Clostridiaceae</taxon>
        <taxon>Crassaminicella</taxon>
    </lineage>
</organism>
<gene>
    <name evidence="1" type="ORF">FQB35_14335</name>
</gene>
<dbReference type="KEGG" id="crs:FQB35_14335"/>
<reference evidence="1 2" key="1">
    <citation type="submission" date="2019-07" db="EMBL/GenBank/DDBJ databases">
        <title>Complete genome of Crassaminicella thermophila SY095.</title>
        <authorList>
            <person name="Li X."/>
        </authorList>
    </citation>
    <scope>NUCLEOTIDE SEQUENCE [LARGE SCALE GENOMIC DNA]</scope>
    <source>
        <strain evidence="1 2">SY095</strain>
    </source>
</reference>
<keyword evidence="2" id="KW-1185">Reference proteome</keyword>
<dbReference type="Proteomes" id="UP000324646">
    <property type="component" value="Chromosome"/>
</dbReference>
<proteinExistence type="predicted"/>
<dbReference type="RefSeq" id="WP_148810527.1">
    <property type="nucleotide sequence ID" value="NZ_CP042243.1"/>
</dbReference>
<evidence type="ECO:0000313" key="1">
    <source>
        <dbReference type="EMBL" id="QEK13355.1"/>
    </source>
</evidence>
<accession>A0A5C0SFJ1</accession>
<evidence type="ECO:0000313" key="2">
    <source>
        <dbReference type="Proteomes" id="UP000324646"/>
    </source>
</evidence>
<dbReference type="EMBL" id="CP042243">
    <property type="protein sequence ID" value="QEK13355.1"/>
    <property type="molecule type" value="Genomic_DNA"/>
</dbReference>
<protein>
    <submittedName>
        <fullName evidence="1">Uncharacterized protein</fullName>
    </submittedName>
</protein>
<sequence>MIVNIDMYKNFGERRERNITGNVKADQVYRKIFAQKHVKNKSELKKVFWNELKQLFIKKQQNTNFSYRYKQIN</sequence>